<dbReference type="Proteomes" id="UP000198510">
    <property type="component" value="Unassembled WGS sequence"/>
</dbReference>
<dbReference type="SUPFAM" id="SSF46785">
    <property type="entry name" value="Winged helix' DNA-binding domain"/>
    <property type="match status" value="1"/>
</dbReference>
<sequence>MGMEPLTKTEEPIMQILWDLKKGFVKDVIERLPDPKPPYNTVSSLIRLLEKKGFVGHKAYGKTHEYFPTISKAAYRRFTFRQFMTQYFQGSPRDVVSFLVEEEALTPEEVQEIRQLIDQKTSNPDA</sequence>
<dbReference type="Pfam" id="PF03965">
    <property type="entry name" value="Penicillinase_R"/>
    <property type="match status" value="1"/>
</dbReference>
<protein>
    <submittedName>
        <fullName evidence="5">Predicted transcriptional regulator</fullName>
    </submittedName>
</protein>
<dbReference type="GO" id="GO:0045892">
    <property type="term" value="P:negative regulation of DNA-templated transcription"/>
    <property type="evidence" value="ECO:0007669"/>
    <property type="project" value="InterPro"/>
</dbReference>
<evidence type="ECO:0000313" key="5">
    <source>
        <dbReference type="EMBL" id="SDK20411.1"/>
    </source>
</evidence>
<dbReference type="InterPro" id="IPR036390">
    <property type="entry name" value="WH_DNA-bd_sf"/>
</dbReference>
<evidence type="ECO:0000313" key="6">
    <source>
        <dbReference type="Proteomes" id="UP000198510"/>
    </source>
</evidence>
<keyword evidence="2" id="KW-0805">Transcription regulation</keyword>
<evidence type="ECO:0000256" key="1">
    <source>
        <dbReference type="ARBA" id="ARBA00011046"/>
    </source>
</evidence>
<reference evidence="5 6" key="1">
    <citation type="submission" date="2016-10" db="EMBL/GenBank/DDBJ databases">
        <authorList>
            <person name="de Groot N.N."/>
        </authorList>
    </citation>
    <scope>NUCLEOTIDE SEQUENCE [LARGE SCALE GENOMIC DNA]</scope>
    <source>
        <strain evidence="5 6">DSM 25186</strain>
    </source>
</reference>
<evidence type="ECO:0000256" key="4">
    <source>
        <dbReference type="ARBA" id="ARBA00023163"/>
    </source>
</evidence>
<dbReference type="STRING" id="1075417.SAMN05421823_102134"/>
<keyword evidence="4" id="KW-0804">Transcription</keyword>
<name>A0A1G8ZZH9_9BACT</name>
<comment type="similarity">
    <text evidence="1">Belongs to the BlaI transcriptional regulatory family.</text>
</comment>
<evidence type="ECO:0000256" key="2">
    <source>
        <dbReference type="ARBA" id="ARBA00023015"/>
    </source>
</evidence>
<dbReference type="GO" id="GO:0003677">
    <property type="term" value="F:DNA binding"/>
    <property type="evidence" value="ECO:0007669"/>
    <property type="project" value="UniProtKB-KW"/>
</dbReference>
<dbReference type="InterPro" id="IPR005650">
    <property type="entry name" value="BlaI_family"/>
</dbReference>
<dbReference type="Gene3D" id="1.10.4040.10">
    <property type="entry name" value="Penicillinase repressor domain"/>
    <property type="match status" value="1"/>
</dbReference>
<evidence type="ECO:0000256" key="3">
    <source>
        <dbReference type="ARBA" id="ARBA00023125"/>
    </source>
</evidence>
<dbReference type="Gene3D" id="1.10.10.10">
    <property type="entry name" value="Winged helix-like DNA-binding domain superfamily/Winged helix DNA-binding domain"/>
    <property type="match status" value="1"/>
</dbReference>
<gene>
    <name evidence="5" type="ORF">SAMN05421823_102134</name>
</gene>
<keyword evidence="6" id="KW-1185">Reference proteome</keyword>
<dbReference type="InterPro" id="IPR036388">
    <property type="entry name" value="WH-like_DNA-bd_sf"/>
</dbReference>
<keyword evidence="3" id="KW-0238">DNA-binding</keyword>
<organism evidence="5 6">
    <name type="scientific">Catalinimonas alkaloidigena</name>
    <dbReference type="NCBI Taxonomy" id="1075417"/>
    <lineage>
        <taxon>Bacteria</taxon>
        <taxon>Pseudomonadati</taxon>
        <taxon>Bacteroidota</taxon>
        <taxon>Cytophagia</taxon>
        <taxon>Cytophagales</taxon>
        <taxon>Catalimonadaceae</taxon>
        <taxon>Catalinimonas</taxon>
    </lineage>
</organism>
<dbReference type="PIRSF" id="PIRSF019455">
    <property type="entry name" value="CopR_AtkY"/>
    <property type="match status" value="1"/>
</dbReference>
<dbReference type="AlphaFoldDB" id="A0A1G8ZZH9"/>
<proteinExistence type="inferred from homology"/>
<dbReference type="EMBL" id="FNFO01000002">
    <property type="protein sequence ID" value="SDK20411.1"/>
    <property type="molecule type" value="Genomic_DNA"/>
</dbReference>
<accession>A0A1G8ZZH9</accession>